<dbReference type="RefSeq" id="WP_031573091.1">
    <property type="nucleotide sequence ID" value="NZ_FNDZ01000001.1"/>
</dbReference>
<gene>
    <name evidence="1" type="ORF">SAMN05421804_101267</name>
</gene>
<protein>
    <submittedName>
        <fullName evidence="1">Uncharacterized protein</fullName>
    </submittedName>
</protein>
<reference evidence="1 2" key="1">
    <citation type="submission" date="2016-10" db="EMBL/GenBank/DDBJ databases">
        <authorList>
            <person name="de Groot N.N."/>
        </authorList>
    </citation>
    <scope>NUCLEOTIDE SEQUENCE [LARGE SCALE GENOMIC DNA]</scope>
    <source>
        <strain evidence="1 2">CGMCC 1.5058</strain>
    </source>
</reference>
<name>A0A1G8GHK6_9CLOT</name>
<organism evidence="1 2">
    <name type="scientific">Proteiniclasticum ruminis</name>
    <dbReference type="NCBI Taxonomy" id="398199"/>
    <lineage>
        <taxon>Bacteria</taxon>
        <taxon>Bacillati</taxon>
        <taxon>Bacillota</taxon>
        <taxon>Clostridia</taxon>
        <taxon>Eubacteriales</taxon>
        <taxon>Clostridiaceae</taxon>
        <taxon>Proteiniclasticum</taxon>
    </lineage>
</organism>
<evidence type="ECO:0000313" key="2">
    <source>
        <dbReference type="Proteomes" id="UP000183255"/>
    </source>
</evidence>
<accession>A0A1G8GHK6</accession>
<sequence length="180" mass="21365">MSKSTYSQNLISRVMDYSNAIQWDEAVLEWEITNWDEDEDIKTSCICGKENIRYLFTIENQVNGNVLEPIGSKCIQKFNRKDLNKLSNTYEKLFKLKKALKDNRYIGLSSEFFSRDLLQFFYDAHILDSDYNEYNGESDYIFLLEMFNKRKKSSITAKQNRKINAIIIYQIIPYLNELLE</sequence>
<proteinExistence type="predicted"/>
<dbReference type="EMBL" id="FNDZ01000001">
    <property type="protein sequence ID" value="SDH93868.1"/>
    <property type="molecule type" value="Genomic_DNA"/>
</dbReference>
<dbReference type="AlphaFoldDB" id="A0A1G8GHK6"/>
<dbReference type="Proteomes" id="UP000183255">
    <property type="component" value="Unassembled WGS sequence"/>
</dbReference>
<evidence type="ECO:0000313" key="1">
    <source>
        <dbReference type="EMBL" id="SDH93868.1"/>
    </source>
</evidence>